<evidence type="ECO:0000313" key="3">
    <source>
        <dbReference type="Proteomes" id="UP000433788"/>
    </source>
</evidence>
<gene>
    <name evidence="2" type="primary">hda</name>
    <name evidence="2" type="ORF">GH984_03835</name>
</gene>
<dbReference type="AlphaFoldDB" id="A0A6N7QU27"/>
<evidence type="ECO:0000259" key="1">
    <source>
        <dbReference type="Pfam" id="PF22688"/>
    </source>
</evidence>
<keyword evidence="3" id="KW-1185">Reference proteome</keyword>
<protein>
    <submittedName>
        <fullName evidence="2">DnaA regulatory inactivator Hda</fullName>
    </submittedName>
</protein>
<dbReference type="InterPro" id="IPR055199">
    <property type="entry name" value="Hda_lid"/>
</dbReference>
<dbReference type="Gene3D" id="1.10.8.60">
    <property type="match status" value="1"/>
</dbReference>
<dbReference type="GO" id="GO:0032297">
    <property type="term" value="P:negative regulation of DNA-templated DNA replication initiation"/>
    <property type="evidence" value="ECO:0007669"/>
    <property type="project" value="InterPro"/>
</dbReference>
<dbReference type="Pfam" id="PF22688">
    <property type="entry name" value="Hda_lid"/>
    <property type="match status" value="1"/>
</dbReference>
<dbReference type="GO" id="GO:0006270">
    <property type="term" value="P:DNA replication initiation"/>
    <property type="evidence" value="ECO:0007669"/>
    <property type="project" value="TreeGrafter"/>
</dbReference>
<dbReference type="NCBIfam" id="TIGR03420">
    <property type="entry name" value="DnaA_homol_Hda"/>
    <property type="match status" value="1"/>
</dbReference>
<accession>A0A6N7QU27</accession>
<proteinExistence type="predicted"/>
<dbReference type="InterPro" id="IPR027417">
    <property type="entry name" value="P-loop_NTPase"/>
</dbReference>
<dbReference type="SUPFAM" id="SSF52540">
    <property type="entry name" value="P-loop containing nucleoside triphosphate hydrolases"/>
    <property type="match status" value="1"/>
</dbReference>
<name>A0A6N7QU27_9GAMM</name>
<dbReference type="InterPro" id="IPR017788">
    <property type="entry name" value="Hda"/>
</dbReference>
<sequence length="236" mass="25617">MTTDSADLRTQLALDFRRDPGATLASFVALGNEQVVAQIASLGAAPRASFYLSGAPESGKSHLLQAACEVVGRHGDTAAYLPLKERVNRSAGCLEGLEALGLVALDGLEVIAGNSEWEEAIFHCFNRLRDRGGALLVAATGAPETLGISLPDLVSRLQGLLRYRLPPPDDERRRAILMHQARLRGLELPGASADYLLRHEARALRHLITMLDRLDAASLEQARRLTVPFIREVLAR</sequence>
<dbReference type="Proteomes" id="UP000433788">
    <property type="component" value="Unassembled WGS sequence"/>
</dbReference>
<dbReference type="PANTHER" id="PTHR30050">
    <property type="entry name" value="CHROMOSOMAL REPLICATION INITIATOR PROTEIN DNAA"/>
    <property type="match status" value="1"/>
</dbReference>
<dbReference type="RefSeq" id="WP_153718892.1">
    <property type="nucleotide sequence ID" value="NZ_WJPP01000002.1"/>
</dbReference>
<dbReference type="PANTHER" id="PTHR30050:SF5">
    <property type="entry name" value="DNAA REGULATORY INACTIVATOR HDA"/>
    <property type="match status" value="1"/>
</dbReference>
<evidence type="ECO:0000313" key="2">
    <source>
        <dbReference type="EMBL" id="MRH77827.1"/>
    </source>
</evidence>
<dbReference type="Gene3D" id="3.40.50.300">
    <property type="entry name" value="P-loop containing nucleotide triphosphate hydrolases"/>
    <property type="match status" value="1"/>
</dbReference>
<reference evidence="2 3" key="1">
    <citation type="submission" date="2019-11" db="EMBL/GenBank/DDBJ databases">
        <authorList>
            <person name="Zhang X.Y."/>
        </authorList>
    </citation>
    <scope>NUCLEOTIDE SEQUENCE [LARGE SCALE GENOMIC DNA]</scope>
    <source>
        <strain evidence="2 3">C176</strain>
    </source>
</reference>
<organism evidence="2 3">
    <name type="scientific">Spiribacter salilacus</name>
    <dbReference type="NCBI Taxonomy" id="2664894"/>
    <lineage>
        <taxon>Bacteria</taxon>
        <taxon>Pseudomonadati</taxon>
        <taxon>Pseudomonadota</taxon>
        <taxon>Gammaproteobacteria</taxon>
        <taxon>Chromatiales</taxon>
        <taxon>Ectothiorhodospiraceae</taxon>
        <taxon>Spiribacter</taxon>
    </lineage>
</organism>
<comment type="caution">
    <text evidence="2">The sequence shown here is derived from an EMBL/GenBank/DDBJ whole genome shotgun (WGS) entry which is preliminary data.</text>
</comment>
<feature type="domain" description="Hda lid" evidence="1">
    <location>
        <begin position="170"/>
        <end position="234"/>
    </location>
</feature>
<dbReference type="EMBL" id="WJPP01000002">
    <property type="protein sequence ID" value="MRH77827.1"/>
    <property type="molecule type" value="Genomic_DNA"/>
</dbReference>